<dbReference type="Gene3D" id="3.50.50.60">
    <property type="entry name" value="FAD/NAD(P)-binding domain"/>
    <property type="match status" value="1"/>
</dbReference>
<dbReference type="AlphaFoldDB" id="A0A0D2F0K9"/>
<sequence length="458" mass="49677">MGLKIIVVGAGIAGLTAALALRQAGHSVEIFERSKFAKEVGAALGLTPNGSRVLDKLGFSFTRARAREITSWDIIDGVTLKLAKSMDFTGLRKQFGFSAYAVHRVDFHTELLHLAQQPGTAGEEAVALHLSSPVVDGDPVEGWIMLEDGSKHYADIIVAADGIHSVLRSLVTGSKDKPHSTGLSAFRFLLPTETMCNDPALQDLMEWKTTGAATLADPNDPLPKRHMMWYDCQDGEVQNFVGITASRDIPIGKDGSPDFNAAMLEDFEAYHADLKHVIEIAENVTCWPLSIHDPLPSWTKGKMVLVGDAAHPMLPFGGQGSNQAIEDAGALGLVLASVNDPAEVSARLKVFENVRINRVSIIQTLSMVRAGNEKNVEEALKKYYPPGAKIPGSFPERNWDAFSHNVLQAAADALVEAKKQTPTEPQHGQELPNFNAEAYLLPQLTRDYLSSQTTPQLA</sequence>
<dbReference type="STRING" id="348802.A0A0D2F0K9"/>
<dbReference type="SUPFAM" id="SSF54373">
    <property type="entry name" value="FAD-linked reductases, C-terminal domain"/>
    <property type="match status" value="1"/>
</dbReference>
<dbReference type="InterPro" id="IPR036188">
    <property type="entry name" value="FAD/NAD-bd_sf"/>
</dbReference>
<evidence type="ECO:0000313" key="8">
    <source>
        <dbReference type="Proteomes" id="UP000054342"/>
    </source>
</evidence>
<dbReference type="HOGENOM" id="CLU_009665_19_0_1"/>
<dbReference type="InterPro" id="IPR002938">
    <property type="entry name" value="FAD-bd"/>
</dbReference>
<dbReference type="RefSeq" id="XP_013322027.1">
    <property type="nucleotide sequence ID" value="XM_013466573.1"/>
</dbReference>
<dbReference type="EMBL" id="KN847317">
    <property type="protein sequence ID" value="KIW61443.1"/>
    <property type="molecule type" value="Genomic_DNA"/>
</dbReference>
<evidence type="ECO:0000256" key="2">
    <source>
        <dbReference type="ARBA" id="ARBA00022630"/>
    </source>
</evidence>
<dbReference type="Proteomes" id="UP000054342">
    <property type="component" value="Unassembled WGS sequence"/>
</dbReference>
<organism evidence="7 8">
    <name type="scientific">Exophiala xenobiotica</name>
    <dbReference type="NCBI Taxonomy" id="348802"/>
    <lineage>
        <taxon>Eukaryota</taxon>
        <taxon>Fungi</taxon>
        <taxon>Dikarya</taxon>
        <taxon>Ascomycota</taxon>
        <taxon>Pezizomycotina</taxon>
        <taxon>Eurotiomycetes</taxon>
        <taxon>Chaetothyriomycetidae</taxon>
        <taxon>Chaetothyriales</taxon>
        <taxon>Herpotrichiellaceae</taxon>
        <taxon>Exophiala</taxon>
    </lineage>
</organism>
<evidence type="ECO:0000256" key="1">
    <source>
        <dbReference type="ARBA" id="ARBA00007992"/>
    </source>
</evidence>
<protein>
    <recommendedName>
        <fullName evidence="6">FAD-binding domain-containing protein</fullName>
    </recommendedName>
</protein>
<dbReference type="GO" id="GO:0004497">
    <property type="term" value="F:monooxygenase activity"/>
    <property type="evidence" value="ECO:0007669"/>
    <property type="project" value="UniProtKB-KW"/>
</dbReference>
<evidence type="ECO:0000256" key="4">
    <source>
        <dbReference type="ARBA" id="ARBA00023002"/>
    </source>
</evidence>
<comment type="similarity">
    <text evidence="1">Belongs to the paxM FAD-dependent monooxygenase family.</text>
</comment>
<proteinExistence type="inferred from homology"/>
<name>A0A0D2F0K9_9EURO</name>
<dbReference type="OrthoDB" id="9993796at2759"/>
<keyword evidence="4" id="KW-0560">Oxidoreductase</keyword>
<keyword evidence="5" id="KW-0503">Monooxygenase</keyword>
<feature type="domain" description="FAD-binding" evidence="6">
    <location>
        <begin position="4"/>
        <end position="355"/>
    </location>
</feature>
<keyword evidence="2" id="KW-0285">Flavoprotein</keyword>
<keyword evidence="3" id="KW-0274">FAD</keyword>
<evidence type="ECO:0000313" key="7">
    <source>
        <dbReference type="EMBL" id="KIW61443.1"/>
    </source>
</evidence>
<dbReference type="GO" id="GO:0071949">
    <property type="term" value="F:FAD binding"/>
    <property type="evidence" value="ECO:0007669"/>
    <property type="project" value="InterPro"/>
</dbReference>
<evidence type="ECO:0000256" key="5">
    <source>
        <dbReference type="ARBA" id="ARBA00023033"/>
    </source>
</evidence>
<keyword evidence="8" id="KW-1185">Reference proteome</keyword>
<dbReference type="PANTHER" id="PTHR13789">
    <property type="entry name" value="MONOOXYGENASE"/>
    <property type="match status" value="1"/>
</dbReference>
<gene>
    <name evidence="7" type="ORF">PV05_01563</name>
</gene>
<dbReference type="Pfam" id="PF01494">
    <property type="entry name" value="FAD_binding_3"/>
    <property type="match status" value="1"/>
</dbReference>
<accession>A0A0D2F0K9</accession>
<dbReference type="PRINTS" id="PR00420">
    <property type="entry name" value="RNGMNOXGNASE"/>
</dbReference>
<dbReference type="InterPro" id="IPR050493">
    <property type="entry name" value="FAD-dep_Monooxygenase_BioMet"/>
</dbReference>
<reference evidence="7 8" key="1">
    <citation type="submission" date="2015-01" db="EMBL/GenBank/DDBJ databases">
        <title>The Genome Sequence of Exophiala xenobiotica CBS118157.</title>
        <authorList>
            <consortium name="The Broad Institute Genomics Platform"/>
            <person name="Cuomo C."/>
            <person name="de Hoog S."/>
            <person name="Gorbushina A."/>
            <person name="Stielow B."/>
            <person name="Teixiera M."/>
            <person name="Abouelleil A."/>
            <person name="Chapman S.B."/>
            <person name="Priest M."/>
            <person name="Young S.K."/>
            <person name="Wortman J."/>
            <person name="Nusbaum C."/>
            <person name="Birren B."/>
        </authorList>
    </citation>
    <scope>NUCLEOTIDE SEQUENCE [LARGE SCALE GENOMIC DNA]</scope>
    <source>
        <strain evidence="7 8">CBS 118157</strain>
    </source>
</reference>
<dbReference type="PANTHER" id="PTHR13789:SF314">
    <property type="entry name" value="FAD-BINDING DOMAIN-CONTAINING PROTEIN"/>
    <property type="match status" value="1"/>
</dbReference>
<dbReference type="GeneID" id="25323471"/>
<dbReference type="SUPFAM" id="SSF51905">
    <property type="entry name" value="FAD/NAD(P)-binding domain"/>
    <property type="match status" value="1"/>
</dbReference>
<evidence type="ECO:0000259" key="6">
    <source>
        <dbReference type="Pfam" id="PF01494"/>
    </source>
</evidence>
<evidence type="ECO:0000256" key="3">
    <source>
        <dbReference type="ARBA" id="ARBA00022827"/>
    </source>
</evidence>